<dbReference type="PANTHER" id="PTHR43756:SF1">
    <property type="entry name" value="3-PHENYLPROPIONATE_CINNAMIC ACID DIOXYGENASE SUBUNIT ALPHA"/>
    <property type="match status" value="1"/>
</dbReference>
<sequence length="446" mass="49541">MRQGLSTDELRGLCDMDAGVLSPRIYCDESIYRMELDRLFGRAWLLLCPEQQIPEPGDWFNARVGADRVLVVRQRDGSIRGLLNQCRHRGNELARPDSGRAKAFTCSYHGWTYDLGGALRNVPHEDIVFPGGFDKSAWGCAAMAQVASYKGLVFGTWDPTAPPLPEYLGDAAWYLDTMLDRFDGGLALLGGVNKWVVKANWKIIAEQFVNDMLHPEQTHLSALVASIPPDADMTAMKLPTTGRQFTSPNGHGMGLWTDGPILDLTIGPNAKRYLMEDSYPAAVRRVGKARADVQAAHMNLFPTCVVLYGFNHIRVIHPVGLAESEIWTWQFAPAAAPEPLRREWATNTQRAFGAGGLFEADDSAVWAGIQRTLQGPMGRRFAFNAQMGDRVNQGPDPDYPGRVTNRAYSEVAARGFYHRWLEILTGPTWSDIDESAQARYADGVRQ</sequence>
<evidence type="ECO:0000313" key="11">
    <source>
        <dbReference type="EMBL" id="GAA5154549.1"/>
    </source>
</evidence>
<dbReference type="GO" id="GO:0051213">
    <property type="term" value="F:dioxygenase activity"/>
    <property type="evidence" value="ECO:0007669"/>
    <property type="project" value="UniProtKB-KW"/>
</dbReference>
<keyword evidence="3" id="KW-0479">Metal-binding</keyword>
<dbReference type="PANTHER" id="PTHR43756">
    <property type="entry name" value="CHOLINE MONOOXYGENASE, CHLOROPLASTIC"/>
    <property type="match status" value="1"/>
</dbReference>
<evidence type="ECO:0000256" key="4">
    <source>
        <dbReference type="ARBA" id="ARBA00022797"/>
    </source>
</evidence>
<dbReference type="SUPFAM" id="SSF50022">
    <property type="entry name" value="ISP domain"/>
    <property type="match status" value="1"/>
</dbReference>
<evidence type="ECO:0000256" key="1">
    <source>
        <dbReference type="ARBA" id="ARBA00008751"/>
    </source>
</evidence>
<reference evidence="12" key="1">
    <citation type="journal article" date="2019" name="Int. J. Syst. Evol. Microbiol.">
        <title>The Global Catalogue of Microorganisms (GCM) 10K type strain sequencing project: providing services to taxonomists for standard genome sequencing and annotation.</title>
        <authorList>
            <consortium name="The Broad Institute Genomics Platform"/>
            <consortium name="The Broad Institute Genome Sequencing Center for Infectious Disease"/>
            <person name="Wu L."/>
            <person name="Ma J."/>
        </authorList>
    </citation>
    <scope>NUCLEOTIDE SEQUENCE [LARGE SCALE GENOMIC DNA]</scope>
    <source>
        <strain evidence="12">JCM 18303</strain>
    </source>
</reference>
<evidence type="ECO:0000256" key="3">
    <source>
        <dbReference type="ARBA" id="ARBA00022723"/>
    </source>
</evidence>
<dbReference type="InterPro" id="IPR015881">
    <property type="entry name" value="ARHD_Rieske_2Fe_2S"/>
</dbReference>
<dbReference type="RefSeq" id="WP_185061554.1">
    <property type="nucleotide sequence ID" value="NZ_BAABJP010000008.1"/>
</dbReference>
<evidence type="ECO:0000313" key="12">
    <source>
        <dbReference type="Proteomes" id="UP001428817"/>
    </source>
</evidence>
<evidence type="ECO:0000256" key="2">
    <source>
        <dbReference type="ARBA" id="ARBA00022714"/>
    </source>
</evidence>
<evidence type="ECO:0000259" key="10">
    <source>
        <dbReference type="PROSITE" id="PS51296"/>
    </source>
</evidence>
<evidence type="ECO:0000256" key="9">
    <source>
        <dbReference type="ARBA" id="ARBA00023027"/>
    </source>
</evidence>
<dbReference type="Proteomes" id="UP001428817">
    <property type="component" value="Unassembled WGS sequence"/>
</dbReference>
<proteinExistence type="inferred from homology"/>
<keyword evidence="2" id="KW-0001">2Fe-2S</keyword>
<dbReference type="InterPro" id="IPR036922">
    <property type="entry name" value="Rieske_2Fe-2S_sf"/>
</dbReference>
<keyword evidence="6" id="KW-0560">Oxidoreductase</keyword>
<evidence type="ECO:0000256" key="6">
    <source>
        <dbReference type="ARBA" id="ARBA00023002"/>
    </source>
</evidence>
<dbReference type="CDD" id="cd08881">
    <property type="entry name" value="RHO_alpha_C_NDO-like"/>
    <property type="match status" value="1"/>
</dbReference>
<evidence type="ECO:0000256" key="7">
    <source>
        <dbReference type="ARBA" id="ARBA00023004"/>
    </source>
</evidence>
<dbReference type="InterPro" id="IPR015879">
    <property type="entry name" value="Ring_hydroxy_dOase_asu_C_dom"/>
</dbReference>
<evidence type="ECO:0000256" key="5">
    <source>
        <dbReference type="ARBA" id="ARBA00022964"/>
    </source>
</evidence>
<name>A0ABP9Q049_9PSEU</name>
<dbReference type="InterPro" id="IPR017941">
    <property type="entry name" value="Rieske_2Fe-2S"/>
</dbReference>
<dbReference type="SUPFAM" id="SSF55961">
    <property type="entry name" value="Bet v1-like"/>
    <property type="match status" value="1"/>
</dbReference>
<keyword evidence="7" id="KW-0408">Iron</keyword>
<dbReference type="Gene3D" id="3.90.380.10">
    <property type="entry name" value="Naphthalene 1,2-dioxygenase Alpha Subunit, Chain A, domain 1"/>
    <property type="match status" value="1"/>
</dbReference>
<evidence type="ECO:0000256" key="8">
    <source>
        <dbReference type="ARBA" id="ARBA00023014"/>
    </source>
</evidence>
<dbReference type="PROSITE" id="PS00570">
    <property type="entry name" value="RING_HYDROXYL_ALPHA"/>
    <property type="match status" value="1"/>
</dbReference>
<keyword evidence="12" id="KW-1185">Reference proteome</keyword>
<dbReference type="InterPro" id="IPR043266">
    <property type="entry name" value="RHO_NdoB-like_C"/>
</dbReference>
<accession>A0ABP9Q049</accession>
<keyword evidence="8" id="KW-0411">Iron-sulfur</keyword>
<dbReference type="Pfam" id="PF00848">
    <property type="entry name" value="Ring_hydroxyl_A"/>
    <property type="match status" value="1"/>
</dbReference>
<dbReference type="PRINTS" id="PR00090">
    <property type="entry name" value="RNGDIOXGNASE"/>
</dbReference>
<feature type="domain" description="Rieske" evidence="10">
    <location>
        <begin position="44"/>
        <end position="126"/>
    </location>
</feature>
<dbReference type="InterPro" id="IPR001663">
    <property type="entry name" value="Rng_hydr_dOase-A"/>
</dbReference>
<dbReference type="Gene3D" id="2.102.10.10">
    <property type="entry name" value="Rieske [2Fe-2S] iron-sulphur domain"/>
    <property type="match status" value="1"/>
</dbReference>
<gene>
    <name evidence="11" type="ORF">GCM10023321_26580</name>
</gene>
<organism evidence="11 12">
    <name type="scientific">Pseudonocardia eucalypti</name>
    <dbReference type="NCBI Taxonomy" id="648755"/>
    <lineage>
        <taxon>Bacteria</taxon>
        <taxon>Bacillati</taxon>
        <taxon>Actinomycetota</taxon>
        <taxon>Actinomycetes</taxon>
        <taxon>Pseudonocardiales</taxon>
        <taxon>Pseudonocardiaceae</taxon>
        <taxon>Pseudonocardia</taxon>
    </lineage>
</organism>
<protein>
    <submittedName>
        <fullName evidence="11">Aromatic ring-hydroxylating dioxygenase subunit alpha</fullName>
    </submittedName>
</protein>
<dbReference type="Pfam" id="PF00355">
    <property type="entry name" value="Rieske"/>
    <property type="match status" value="1"/>
</dbReference>
<keyword evidence="4" id="KW-0058">Aromatic hydrocarbons catabolism</keyword>
<comment type="caution">
    <text evidence="11">The sequence shown here is derived from an EMBL/GenBank/DDBJ whole genome shotgun (WGS) entry which is preliminary data.</text>
</comment>
<comment type="similarity">
    <text evidence="1">Belongs to the bacterial ring-hydroxylating dioxygenase alpha subunit family.</text>
</comment>
<keyword evidence="5 11" id="KW-0223">Dioxygenase</keyword>
<dbReference type="EMBL" id="BAABJP010000008">
    <property type="protein sequence ID" value="GAA5154549.1"/>
    <property type="molecule type" value="Genomic_DNA"/>
</dbReference>
<dbReference type="PROSITE" id="PS51296">
    <property type="entry name" value="RIESKE"/>
    <property type="match status" value="1"/>
</dbReference>
<keyword evidence="9" id="KW-0520">NAD</keyword>